<organism evidence="10 11">
    <name type="scientific">Halorhodospira halophila (strain DSM 244 / SL1)</name>
    <name type="common">Ectothiorhodospira halophila (strain DSM 244 / SL1)</name>
    <dbReference type="NCBI Taxonomy" id="349124"/>
    <lineage>
        <taxon>Bacteria</taxon>
        <taxon>Pseudomonadati</taxon>
        <taxon>Pseudomonadota</taxon>
        <taxon>Gammaproteobacteria</taxon>
        <taxon>Chromatiales</taxon>
        <taxon>Ectothiorhodospiraceae</taxon>
        <taxon>Halorhodospira</taxon>
    </lineage>
</organism>
<accession>A1WWA2</accession>
<feature type="transmembrane region" description="Helical" evidence="8">
    <location>
        <begin position="206"/>
        <end position="230"/>
    </location>
</feature>
<gene>
    <name evidence="10" type="ordered locus">Hhal_1189</name>
</gene>
<feature type="transmembrane region" description="Helical" evidence="8">
    <location>
        <begin position="242"/>
        <end position="267"/>
    </location>
</feature>
<feature type="transmembrane region" description="Helical" evidence="8">
    <location>
        <begin position="340"/>
        <end position="360"/>
    </location>
</feature>
<dbReference type="GO" id="GO:0005886">
    <property type="term" value="C:plasma membrane"/>
    <property type="evidence" value="ECO:0007669"/>
    <property type="project" value="UniProtKB-SubCell"/>
</dbReference>
<dbReference type="RefSeq" id="WP_011813987.1">
    <property type="nucleotide sequence ID" value="NC_008789.1"/>
</dbReference>
<evidence type="ECO:0000256" key="8">
    <source>
        <dbReference type="RuleBase" id="RU363032"/>
    </source>
</evidence>
<keyword evidence="7 8" id="KW-0472">Membrane</keyword>
<dbReference type="eggNOG" id="COG1178">
    <property type="taxonomic scope" value="Bacteria"/>
</dbReference>
<evidence type="ECO:0000256" key="1">
    <source>
        <dbReference type="ARBA" id="ARBA00004429"/>
    </source>
</evidence>
<feature type="transmembrane region" description="Helical" evidence="8">
    <location>
        <begin position="469"/>
        <end position="487"/>
    </location>
</feature>
<comment type="subcellular location">
    <subcellularLocation>
        <location evidence="1">Cell inner membrane</location>
        <topology evidence="1">Multi-pass membrane protein</topology>
    </subcellularLocation>
    <subcellularLocation>
        <location evidence="8">Cell membrane</location>
        <topology evidence="8">Multi-pass membrane protein</topology>
    </subcellularLocation>
</comment>
<feature type="transmembrane region" description="Helical" evidence="8">
    <location>
        <begin position="21"/>
        <end position="46"/>
    </location>
</feature>
<evidence type="ECO:0000256" key="4">
    <source>
        <dbReference type="ARBA" id="ARBA00022519"/>
    </source>
</evidence>
<evidence type="ECO:0000313" key="10">
    <source>
        <dbReference type="EMBL" id="ABM61964.1"/>
    </source>
</evidence>
<keyword evidence="3" id="KW-1003">Cell membrane</keyword>
<protein>
    <submittedName>
        <fullName evidence="10">Binding-protein-dependent transport systems inner membrane component</fullName>
    </submittedName>
</protein>
<keyword evidence="11" id="KW-1185">Reference proteome</keyword>
<keyword evidence="2 8" id="KW-0813">Transport</keyword>
<dbReference type="Proteomes" id="UP000000647">
    <property type="component" value="Chromosome"/>
</dbReference>
<feature type="domain" description="ABC transmembrane type-1" evidence="9">
    <location>
        <begin position="336"/>
        <end position="541"/>
    </location>
</feature>
<dbReference type="AlphaFoldDB" id="A1WWA2"/>
<comment type="similarity">
    <text evidence="8">Belongs to the binding-protein-dependent transport system permease family.</text>
</comment>
<dbReference type="InterPro" id="IPR000515">
    <property type="entry name" value="MetI-like"/>
</dbReference>
<evidence type="ECO:0000256" key="2">
    <source>
        <dbReference type="ARBA" id="ARBA00022448"/>
    </source>
</evidence>
<evidence type="ECO:0000256" key="7">
    <source>
        <dbReference type="ARBA" id="ARBA00023136"/>
    </source>
</evidence>
<reference evidence="11" key="1">
    <citation type="submission" date="2006-12" db="EMBL/GenBank/DDBJ databases">
        <title>Complete sequence of Halorhodospira halophila SL1.</title>
        <authorList>
            <consortium name="US DOE Joint Genome Institute"/>
            <person name="Copeland A."/>
            <person name="Lucas S."/>
            <person name="Lapidus A."/>
            <person name="Barry K."/>
            <person name="Detter J.C."/>
            <person name="Glavina del Rio T."/>
            <person name="Hammon N."/>
            <person name="Israni S."/>
            <person name="Dalin E."/>
            <person name="Tice H."/>
            <person name="Pitluck S."/>
            <person name="Saunders E."/>
            <person name="Brettin T."/>
            <person name="Bruce D."/>
            <person name="Han C."/>
            <person name="Tapia R."/>
            <person name="Schmutz J."/>
            <person name="Larimer F."/>
            <person name="Land M."/>
            <person name="Hauser L."/>
            <person name="Kyrpides N."/>
            <person name="Mikhailova N."/>
            <person name="Hoff W."/>
            <person name="Richardson P."/>
        </authorList>
    </citation>
    <scope>NUCLEOTIDE SEQUENCE [LARGE SCALE GENOMIC DNA]</scope>
    <source>
        <strain evidence="11">DSM 244 / SL1</strain>
    </source>
</reference>
<keyword evidence="6 8" id="KW-1133">Transmembrane helix</keyword>
<dbReference type="STRING" id="349124.Hhal_1189"/>
<feature type="transmembrane region" description="Helical" evidence="8">
    <location>
        <begin position="103"/>
        <end position="127"/>
    </location>
</feature>
<dbReference type="InterPro" id="IPR035906">
    <property type="entry name" value="MetI-like_sf"/>
</dbReference>
<dbReference type="Gene3D" id="1.10.3720.10">
    <property type="entry name" value="MetI-like"/>
    <property type="match status" value="2"/>
</dbReference>
<feature type="transmembrane region" description="Helical" evidence="8">
    <location>
        <begin position="69"/>
        <end position="91"/>
    </location>
</feature>
<dbReference type="SUPFAM" id="SSF161098">
    <property type="entry name" value="MetI-like"/>
    <property type="match status" value="2"/>
</dbReference>
<dbReference type="CDD" id="cd06261">
    <property type="entry name" value="TM_PBP2"/>
    <property type="match status" value="2"/>
</dbReference>
<dbReference type="FunFam" id="1.10.3720.10:FF:000088">
    <property type="entry name" value="Iron(III) ABC transporter, permease protein"/>
    <property type="match status" value="1"/>
</dbReference>
<dbReference type="PANTHER" id="PTHR43357:SF3">
    <property type="entry name" value="FE(3+)-TRANSPORT SYSTEM PERMEASE PROTEIN FBPB 2"/>
    <property type="match status" value="1"/>
</dbReference>
<dbReference type="OrthoDB" id="9790211at2"/>
<reference evidence="10 11" key="2">
    <citation type="journal article" date="2013" name="Stand. Genomic Sci.">
        <title>Complete genome sequence of Halorhodospira halophila SL1.</title>
        <authorList>
            <person name="Challacombe J.F."/>
            <person name="Majid S."/>
            <person name="Deole R."/>
            <person name="Brettin T.S."/>
            <person name="Bruce D."/>
            <person name="Delano S.F."/>
            <person name="Detter J.C."/>
            <person name="Gleasner C.D."/>
            <person name="Han C.S."/>
            <person name="Misra M."/>
            <person name="Reitenga K.G."/>
            <person name="Mikhailova N."/>
            <person name="Woyke T."/>
            <person name="Pitluck S."/>
            <person name="Nolan M."/>
            <person name="Land M.L."/>
            <person name="Saunders E."/>
            <person name="Tapia R."/>
            <person name="Lapidus A."/>
            <person name="Ivanova N."/>
            <person name="Hoff W.D."/>
        </authorList>
    </citation>
    <scope>NUCLEOTIDE SEQUENCE [LARGE SCALE GENOMIC DNA]</scope>
    <source>
        <strain evidence="11">DSM 244 / SL1</strain>
    </source>
</reference>
<evidence type="ECO:0000313" key="11">
    <source>
        <dbReference type="Proteomes" id="UP000000647"/>
    </source>
</evidence>
<dbReference type="HOGENOM" id="CLU_021838_0_2_6"/>
<dbReference type="EMBL" id="CP000544">
    <property type="protein sequence ID" value="ABM61964.1"/>
    <property type="molecule type" value="Genomic_DNA"/>
</dbReference>
<sequence length="549" mass="60004">MLSLPRPARSPRLRRFWQRIGPWRVFAVLAGGLLFTPILVTLLSWLNPDHEVWRHLASTLLPEILRNTAILIFGVGSAVMALGVGLAWLTAVCEFPGRRFFDWALMLPLAVPAYVLAFVFIGFFEYAGPLQTGLRGLLGPDFELPSVRSAPGVVLVMTLVFYPYVYMLTRAAFLGQGRGPLEAARIQGLTPWAAFFRVAVPMARPAIAAGTALALMETLADFGAVAIFNFETFTTAIYRAWFGFYSINAAAQLAAILLLIILAGLWVERRARGRARFSQGSTQHLERIQLRGWRRWAATAAASTVLSLGFVLPMIQLLIWASRRLEDLDSTYWSLIQNTLTLGASAAALTVLIALLLAYARRVQPDRLTQRAVTAATLGYALPGAVLAVGIMLALTWLDHLIANLVGPWGGLGTTFLAGSIFALLLAYVVRFMAVAYGAVDSSLERVRPVLRDAARSLGAGDREVIRRIYVPMLAPGLLTALLLVGVDVMKEMPATLLLRPFGWDTLAVRIYEFTTEGVWERAAVPAITLVGVGLLPVILLVRGSIRGR</sequence>
<dbReference type="Pfam" id="PF00528">
    <property type="entry name" value="BPD_transp_1"/>
    <property type="match status" value="2"/>
</dbReference>
<evidence type="ECO:0000256" key="6">
    <source>
        <dbReference type="ARBA" id="ARBA00022989"/>
    </source>
</evidence>
<proteinExistence type="inferred from homology"/>
<evidence type="ECO:0000259" key="9">
    <source>
        <dbReference type="PROSITE" id="PS50928"/>
    </source>
</evidence>
<dbReference type="KEGG" id="hha:Hhal_1189"/>
<evidence type="ECO:0000256" key="3">
    <source>
        <dbReference type="ARBA" id="ARBA00022475"/>
    </source>
</evidence>
<dbReference type="PROSITE" id="PS50928">
    <property type="entry name" value="ABC_TM1"/>
    <property type="match status" value="2"/>
</dbReference>
<feature type="domain" description="ABC transmembrane type-1" evidence="9">
    <location>
        <begin position="65"/>
        <end position="266"/>
    </location>
</feature>
<feature type="transmembrane region" description="Helical" evidence="8">
    <location>
        <begin position="417"/>
        <end position="440"/>
    </location>
</feature>
<feature type="transmembrane region" description="Helical" evidence="8">
    <location>
        <begin position="372"/>
        <end position="397"/>
    </location>
</feature>
<evidence type="ECO:0000256" key="5">
    <source>
        <dbReference type="ARBA" id="ARBA00022692"/>
    </source>
</evidence>
<feature type="transmembrane region" description="Helical" evidence="8">
    <location>
        <begin position="147"/>
        <end position="168"/>
    </location>
</feature>
<name>A1WWA2_HALHL</name>
<keyword evidence="4" id="KW-0997">Cell inner membrane</keyword>
<keyword evidence="5 8" id="KW-0812">Transmembrane</keyword>
<dbReference type="GO" id="GO:0055085">
    <property type="term" value="P:transmembrane transport"/>
    <property type="evidence" value="ECO:0007669"/>
    <property type="project" value="InterPro"/>
</dbReference>
<dbReference type="PANTHER" id="PTHR43357">
    <property type="entry name" value="INNER MEMBRANE ABC TRANSPORTER PERMEASE PROTEIN YDCV"/>
    <property type="match status" value="1"/>
</dbReference>
<feature type="transmembrane region" description="Helical" evidence="8">
    <location>
        <begin position="296"/>
        <end position="320"/>
    </location>
</feature>
<feature type="transmembrane region" description="Helical" evidence="8">
    <location>
        <begin position="523"/>
        <end position="542"/>
    </location>
</feature>